<dbReference type="SUPFAM" id="SSF50249">
    <property type="entry name" value="Nucleic acid-binding proteins"/>
    <property type="match status" value="1"/>
</dbReference>
<dbReference type="Gene3D" id="1.10.150.20">
    <property type="entry name" value="5' to 3' exonuclease, C-terminal subdomain"/>
    <property type="match status" value="2"/>
</dbReference>
<dbReference type="Gene3D" id="3.30.470.30">
    <property type="entry name" value="DNA ligase/mRNA capping enzyme"/>
    <property type="match status" value="1"/>
</dbReference>
<dbReference type="InterPro" id="IPR004150">
    <property type="entry name" value="NAD_DNA_ligase_OB"/>
</dbReference>
<dbReference type="PROSITE" id="PS01056">
    <property type="entry name" value="DNA_LIGASE_N2"/>
    <property type="match status" value="1"/>
</dbReference>
<dbReference type="InterPro" id="IPR004149">
    <property type="entry name" value="Znf_DNAligase_C4"/>
</dbReference>
<dbReference type="EC" id="6.5.1.2" evidence="2 15"/>
<feature type="binding site" evidence="15">
    <location>
        <position position="403"/>
    </location>
    <ligand>
        <name>Zn(2+)</name>
        <dbReference type="ChEBI" id="CHEBI:29105"/>
    </ligand>
</feature>
<dbReference type="InterPro" id="IPR010994">
    <property type="entry name" value="RuvA_2-like"/>
</dbReference>
<dbReference type="InterPro" id="IPR041663">
    <property type="entry name" value="DisA/LigA_HHH"/>
</dbReference>
<feature type="binding site" evidence="15">
    <location>
        <position position="109"/>
    </location>
    <ligand>
        <name>NAD(+)</name>
        <dbReference type="ChEBI" id="CHEBI:57540"/>
    </ligand>
</feature>
<evidence type="ECO:0000256" key="2">
    <source>
        <dbReference type="ARBA" id="ARBA00012722"/>
    </source>
</evidence>
<evidence type="ECO:0000256" key="10">
    <source>
        <dbReference type="ARBA" id="ARBA00023027"/>
    </source>
</evidence>
<dbReference type="InterPro" id="IPR001679">
    <property type="entry name" value="DNA_ligase"/>
</dbReference>
<protein>
    <recommendedName>
        <fullName evidence="3 15">DNA ligase</fullName>
        <ecNumber evidence="2 15">6.5.1.2</ecNumber>
    </recommendedName>
    <alternativeName>
        <fullName evidence="15">Polydeoxyribonucleotide synthase [NAD(+)]</fullName>
    </alternativeName>
</protein>
<feature type="binding site" evidence="15">
    <location>
        <begin position="80"/>
        <end position="81"/>
    </location>
    <ligand>
        <name>NAD(+)</name>
        <dbReference type="ChEBI" id="CHEBI:57540"/>
    </ligand>
</feature>
<keyword evidence="9 15" id="KW-0460">Magnesium</keyword>
<keyword evidence="4 15" id="KW-0436">Ligase</keyword>
<dbReference type="GO" id="GO:0046872">
    <property type="term" value="F:metal ion binding"/>
    <property type="evidence" value="ECO:0007669"/>
    <property type="project" value="UniProtKB-KW"/>
</dbReference>
<keyword evidence="5 15" id="KW-0235">DNA replication</keyword>
<evidence type="ECO:0000256" key="5">
    <source>
        <dbReference type="ARBA" id="ARBA00022705"/>
    </source>
</evidence>
<reference evidence="18 19" key="1">
    <citation type="submission" date="2012-03" db="EMBL/GenBank/DDBJ databases">
        <title>Complete sequence of chromosome of Thermoanaerobacterium thermosaccharolyticum M0795.</title>
        <authorList>
            <consortium name="US DOE Joint Genome Institute"/>
            <person name="Lucas S."/>
            <person name="Han J."/>
            <person name="Lapidus A."/>
            <person name="Cheng J.-F."/>
            <person name="Goodwin L."/>
            <person name="Pitluck S."/>
            <person name="Peters L."/>
            <person name="Teshima H."/>
            <person name="Detter J.C."/>
            <person name="Han C."/>
            <person name="Tapia R."/>
            <person name="Land M."/>
            <person name="Hauser L."/>
            <person name="Kyrpides N."/>
            <person name="Ivanova N."/>
            <person name="Pagani I."/>
            <person name="Feinberg L."/>
            <person name="Folden J."/>
            <person name="Hogsett D."/>
            <person name="Shaw J."/>
            <person name="Woyke T."/>
        </authorList>
    </citation>
    <scope>NUCLEOTIDE SEQUENCE [LARGE SCALE GENOMIC DNA]</scope>
    <source>
        <strain evidence="18 19">M0795</strain>
    </source>
</reference>
<dbReference type="CDD" id="cd17748">
    <property type="entry name" value="BRCT_DNA_ligase_like"/>
    <property type="match status" value="1"/>
</dbReference>
<dbReference type="PATRIC" id="fig|698948.3.peg.2151"/>
<comment type="similarity">
    <text evidence="14 15">Belongs to the NAD-dependent DNA ligase family. LigA subfamily.</text>
</comment>
<dbReference type="NCBIfam" id="NF005932">
    <property type="entry name" value="PRK07956.1"/>
    <property type="match status" value="1"/>
</dbReference>
<evidence type="ECO:0000256" key="14">
    <source>
        <dbReference type="ARBA" id="ARBA00060881"/>
    </source>
</evidence>
<dbReference type="PIRSF" id="PIRSF001604">
    <property type="entry name" value="LigA"/>
    <property type="match status" value="1"/>
</dbReference>
<dbReference type="FunFam" id="1.10.150.20:FF:000007">
    <property type="entry name" value="DNA ligase"/>
    <property type="match status" value="1"/>
</dbReference>
<comment type="cofactor">
    <cofactor evidence="15">
        <name>Mg(2+)</name>
        <dbReference type="ChEBI" id="CHEBI:18420"/>
    </cofactor>
    <cofactor evidence="15">
        <name>Mn(2+)</name>
        <dbReference type="ChEBI" id="CHEBI:29035"/>
    </cofactor>
</comment>
<evidence type="ECO:0000256" key="3">
    <source>
        <dbReference type="ARBA" id="ARBA00013308"/>
    </source>
</evidence>
<keyword evidence="6 15" id="KW-0479">Metal-binding</keyword>
<keyword evidence="12 15" id="KW-0464">Manganese</keyword>
<dbReference type="SUPFAM" id="SSF56091">
    <property type="entry name" value="DNA ligase/mRNA capping enzyme, catalytic domain"/>
    <property type="match status" value="1"/>
</dbReference>
<feature type="binding site" evidence="15">
    <location>
        <position position="400"/>
    </location>
    <ligand>
        <name>Zn(2+)</name>
        <dbReference type="ChEBI" id="CHEBI:29105"/>
    </ligand>
</feature>
<evidence type="ECO:0000256" key="16">
    <source>
        <dbReference type="RuleBase" id="RU000618"/>
    </source>
</evidence>
<accession>L0ILL1</accession>
<feature type="binding site" evidence="15">
    <location>
        <position position="282"/>
    </location>
    <ligand>
        <name>NAD(+)</name>
        <dbReference type="ChEBI" id="CHEBI:57540"/>
    </ligand>
</feature>
<feature type="binding site" evidence="15">
    <location>
        <position position="423"/>
    </location>
    <ligand>
        <name>Zn(2+)</name>
        <dbReference type="ChEBI" id="CHEBI:29105"/>
    </ligand>
</feature>
<dbReference type="FunFam" id="2.40.50.140:FF:000012">
    <property type="entry name" value="DNA ligase"/>
    <property type="match status" value="1"/>
</dbReference>
<dbReference type="Gene3D" id="1.10.287.610">
    <property type="entry name" value="Helix hairpin bin"/>
    <property type="match status" value="1"/>
</dbReference>
<dbReference type="GO" id="GO:0006260">
    <property type="term" value="P:DNA replication"/>
    <property type="evidence" value="ECO:0007669"/>
    <property type="project" value="UniProtKB-KW"/>
</dbReference>
<dbReference type="KEGG" id="tto:Thethe_02168"/>
<dbReference type="SUPFAM" id="SSF52113">
    <property type="entry name" value="BRCT domain"/>
    <property type="match status" value="1"/>
</dbReference>
<keyword evidence="11 15" id="KW-0234">DNA repair</keyword>
<dbReference type="Pfam" id="PF00533">
    <property type="entry name" value="BRCT"/>
    <property type="match status" value="1"/>
</dbReference>
<keyword evidence="7 15" id="KW-0227">DNA damage</keyword>
<dbReference type="InterPro" id="IPR018239">
    <property type="entry name" value="DNA_ligase_AS"/>
</dbReference>
<evidence type="ECO:0000256" key="12">
    <source>
        <dbReference type="ARBA" id="ARBA00023211"/>
    </source>
</evidence>
<sequence>MTIEERIKELKDKLNHHNYMYYVLDRPEISDYEYDMMMRELIKLEEEHPEFKTPDSPTQRVGGEPVKEFEPFTHVVVMQSLANAFSEGELRDFDRRVRSSVGDAEYVVELKIDGLSVELIYENGIFTIGSTRGDGYVGENVTNNLKTIKSIPLRLKDNLNLIVRGEVFMPRASFEKLNEKRELNGESLFANPRNAAAGSLRQLNPKITAKRDLDIFVFNLQRIEGVELKTHVEALEFLKEQGFKVSPHLKKCKNIDEVIEDINYIRTMRDSLPYDTDGAVVKVNDLEKREILGSTVKDPRWAIAFKYPAERQKTKVKDIIVQVGRTGALTPTAILEPVKIAGSIVSRATLHNEDYIKEKDIRIGDTVIIQKAGEIIPEVVSVVIEDRKGDEKYFNMPDTCPECGATTVRLPGEAVTRCTGLNCPAKLKRGIIHFASKDAMDIDGLGPAVIGQLLDNHLIHNIADLYYLKYDDLIKLDRMGDKSVKNLLNAIEESKGRDLDRVIFGLGIDLIGSKAASILANHFKTMDSLEEASFDELTNIEEVGPKMADSIIAFFKEKQNREILDKLKKAGVNMVKRESENTSNIFDGLTFVLTGTLSNYTRDEAKKLIEERGGKVTGSVSKKTNYVVAGTDPGSKLSKAQQLGVKVIDEKEFENMLKQ</sequence>
<gene>
    <name evidence="15" type="primary">ligA</name>
    <name evidence="18" type="ORF">Thethe_02168</name>
</gene>
<dbReference type="GO" id="GO:0006281">
    <property type="term" value="P:DNA repair"/>
    <property type="evidence" value="ECO:0007669"/>
    <property type="project" value="UniProtKB-KW"/>
</dbReference>
<evidence type="ECO:0000256" key="8">
    <source>
        <dbReference type="ARBA" id="ARBA00022833"/>
    </source>
</evidence>
<keyword evidence="8 15" id="KW-0862">Zinc</keyword>
<dbReference type="PROSITE" id="PS50172">
    <property type="entry name" value="BRCT"/>
    <property type="match status" value="1"/>
</dbReference>
<feature type="binding site" evidence="15">
    <location>
        <position position="166"/>
    </location>
    <ligand>
        <name>NAD(+)</name>
        <dbReference type="ChEBI" id="CHEBI:57540"/>
    </ligand>
</feature>
<dbReference type="InterPro" id="IPR003583">
    <property type="entry name" value="Hlx-hairpin-Hlx_DNA-bd_motif"/>
</dbReference>
<dbReference type="Proteomes" id="UP000010845">
    <property type="component" value="Chromosome"/>
</dbReference>
<comment type="function">
    <text evidence="1 15">DNA ligase that catalyzes the formation of phosphodiester linkages between 5'-phosphoryl and 3'-hydroxyl groups in double-stranded DNA using NAD as a coenzyme and as the energy source for the reaction. It is essential for DNA replication and repair of damaged DNA.</text>
</comment>
<dbReference type="EMBL" id="CP003066">
    <property type="protein sequence ID" value="AGB19743.1"/>
    <property type="molecule type" value="Genomic_DNA"/>
</dbReference>
<proteinExistence type="inferred from homology"/>
<dbReference type="Pfam" id="PF14520">
    <property type="entry name" value="HHH_5"/>
    <property type="match status" value="1"/>
</dbReference>
<evidence type="ECO:0000313" key="18">
    <source>
        <dbReference type="EMBL" id="AGB19743.1"/>
    </source>
</evidence>
<evidence type="ECO:0000259" key="17">
    <source>
        <dbReference type="PROSITE" id="PS50172"/>
    </source>
</evidence>
<evidence type="ECO:0000256" key="7">
    <source>
        <dbReference type="ARBA" id="ARBA00022763"/>
    </source>
</evidence>
<dbReference type="InterPro" id="IPR033136">
    <property type="entry name" value="DNA_ligase_CS"/>
</dbReference>
<dbReference type="AlphaFoldDB" id="L0ILL1"/>
<dbReference type="PANTHER" id="PTHR23389">
    <property type="entry name" value="CHROMOSOME TRANSMISSION FIDELITY FACTOR 18"/>
    <property type="match status" value="1"/>
</dbReference>
<evidence type="ECO:0000256" key="4">
    <source>
        <dbReference type="ARBA" id="ARBA00022598"/>
    </source>
</evidence>
<feature type="domain" description="BRCT" evidence="17">
    <location>
        <begin position="581"/>
        <end position="659"/>
    </location>
</feature>
<dbReference type="Gene3D" id="6.20.10.30">
    <property type="match status" value="1"/>
</dbReference>
<evidence type="ECO:0000256" key="13">
    <source>
        <dbReference type="ARBA" id="ARBA00034005"/>
    </source>
</evidence>
<dbReference type="SMART" id="SM00292">
    <property type="entry name" value="BRCT"/>
    <property type="match status" value="1"/>
</dbReference>
<keyword evidence="10 15" id="KW-0520">NAD</keyword>
<evidence type="ECO:0000256" key="11">
    <source>
        <dbReference type="ARBA" id="ARBA00023204"/>
    </source>
</evidence>
<comment type="caution">
    <text evidence="15">Lacks conserved residue(s) required for the propagation of feature annotation.</text>
</comment>
<dbReference type="RefSeq" id="WP_015312224.1">
    <property type="nucleotide sequence ID" value="NC_019970.1"/>
</dbReference>
<dbReference type="Pfam" id="PF03119">
    <property type="entry name" value="DNA_ligase_ZBD"/>
    <property type="match status" value="1"/>
</dbReference>
<dbReference type="Pfam" id="PF03120">
    <property type="entry name" value="OB_DNA_ligase"/>
    <property type="match status" value="1"/>
</dbReference>
<feature type="binding site" evidence="15">
    <location>
        <position position="132"/>
    </location>
    <ligand>
        <name>NAD(+)</name>
        <dbReference type="ChEBI" id="CHEBI:57540"/>
    </ligand>
</feature>
<dbReference type="SMART" id="SM00532">
    <property type="entry name" value="LIGANc"/>
    <property type="match status" value="1"/>
</dbReference>
<dbReference type="InterPro" id="IPR013839">
    <property type="entry name" value="DNAligase_adenylation"/>
</dbReference>
<evidence type="ECO:0000256" key="1">
    <source>
        <dbReference type="ARBA" id="ARBA00004067"/>
    </source>
</evidence>
<dbReference type="InterPro" id="IPR036420">
    <property type="entry name" value="BRCT_dom_sf"/>
</dbReference>
<evidence type="ECO:0000256" key="6">
    <source>
        <dbReference type="ARBA" id="ARBA00022723"/>
    </source>
</evidence>
<dbReference type="Gene3D" id="3.40.50.10190">
    <property type="entry name" value="BRCT domain"/>
    <property type="match status" value="1"/>
</dbReference>
<dbReference type="Gene3D" id="2.40.50.140">
    <property type="entry name" value="Nucleic acid-binding proteins"/>
    <property type="match status" value="1"/>
</dbReference>
<feature type="active site" description="N6-AMP-lysine intermediate" evidence="15">
    <location>
        <position position="111"/>
    </location>
</feature>
<dbReference type="FunFam" id="3.30.470.30:FF:000001">
    <property type="entry name" value="DNA ligase"/>
    <property type="match status" value="1"/>
</dbReference>
<dbReference type="PROSITE" id="PS01055">
    <property type="entry name" value="DNA_LIGASE_N1"/>
    <property type="match status" value="1"/>
</dbReference>
<dbReference type="Pfam" id="PF22745">
    <property type="entry name" value="Nlig-Ia"/>
    <property type="match status" value="1"/>
</dbReference>
<dbReference type="FunFam" id="3.40.50.10190:FF:000054">
    <property type="entry name" value="DNA ligase"/>
    <property type="match status" value="1"/>
</dbReference>
<dbReference type="Pfam" id="PF01653">
    <property type="entry name" value="DNA_ligase_aden"/>
    <property type="match status" value="1"/>
</dbReference>
<dbReference type="FunFam" id="1.10.150.20:FF:000006">
    <property type="entry name" value="DNA ligase"/>
    <property type="match status" value="1"/>
</dbReference>
<dbReference type="InterPro" id="IPR001357">
    <property type="entry name" value="BRCT_dom"/>
</dbReference>
<feature type="binding site" evidence="15">
    <location>
        <position position="306"/>
    </location>
    <ligand>
        <name>NAD(+)</name>
        <dbReference type="ChEBI" id="CHEBI:57540"/>
    </ligand>
</feature>
<dbReference type="GO" id="GO:0005829">
    <property type="term" value="C:cytosol"/>
    <property type="evidence" value="ECO:0007669"/>
    <property type="project" value="TreeGrafter"/>
</dbReference>
<organism evidence="18 19">
    <name type="scientific">Thermoanaerobacterium thermosaccharolyticum M0795</name>
    <dbReference type="NCBI Taxonomy" id="698948"/>
    <lineage>
        <taxon>Bacteria</taxon>
        <taxon>Bacillati</taxon>
        <taxon>Bacillota</taxon>
        <taxon>Clostridia</taxon>
        <taxon>Thermoanaerobacterales</taxon>
        <taxon>Thermoanaerobacteraceae</taxon>
        <taxon>Thermoanaerobacterium</taxon>
    </lineage>
</organism>
<evidence type="ECO:0000256" key="9">
    <source>
        <dbReference type="ARBA" id="ARBA00022842"/>
    </source>
</evidence>
<dbReference type="NCBIfam" id="TIGR00575">
    <property type="entry name" value="dnlj"/>
    <property type="match status" value="1"/>
</dbReference>
<dbReference type="SUPFAM" id="SSF47781">
    <property type="entry name" value="RuvA domain 2-like"/>
    <property type="match status" value="1"/>
</dbReference>
<dbReference type="FunFam" id="1.10.287.610:FF:000002">
    <property type="entry name" value="DNA ligase"/>
    <property type="match status" value="1"/>
</dbReference>
<name>L0ILL1_THETR</name>
<dbReference type="GO" id="GO:0003677">
    <property type="term" value="F:DNA binding"/>
    <property type="evidence" value="ECO:0007669"/>
    <property type="project" value="InterPro"/>
</dbReference>
<evidence type="ECO:0000256" key="15">
    <source>
        <dbReference type="HAMAP-Rule" id="MF_01588"/>
    </source>
</evidence>
<dbReference type="InterPro" id="IPR013840">
    <property type="entry name" value="DNAligase_N"/>
</dbReference>
<dbReference type="PANTHER" id="PTHR23389:SF9">
    <property type="entry name" value="DNA LIGASE"/>
    <property type="match status" value="1"/>
</dbReference>
<dbReference type="HOGENOM" id="CLU_007764_2_1_9"/>
<comment type="catalytic activity">
    <reaction evidence="13 15 16">
        <text>NAD(+) + (deoxyribonucleotide)n-3'-hydroxyl + 5'-phospho-(deoxyribonucleotide)m = (deoxyribonucleotide)n+m + AMP + beta-nicotinamide D-nucleotide.</text>
        <dbReference type="EC" id="6.5.1.2"/>
    </reaction>
</comment>
<dbReference type="CDD" id="cd00114">
    <property type="entry name" value="LIGANc"/>
    <property type="match status" value="1"/>
</dbReference>
<evidence type="ECO:0000313" key="19">
    <source>
        <dbReference type="Proteomes" id="UP000010845"/>
    </source>
</evidence>
<dbReference type="Pfam" id="PF12826">
    <property type="entry name" value="HHH_2"/>
    <property type="match status" value="1"/>
</dbReference>
<feature type="binding site" evidence="15">
    <location>
        <begin position="31"/>
        <end position="35"/>
    </location>
    <ligand>
        <name>NAD(+)</name>
        <dbReference type="ChEBI" id="CHEBI:57540"/>
    </ligand>
</feature>
<dbReference type="GO" id="GO:0003911">
    <property type="term" value="F:DNA ligase (NAD+) activity"/>
    <property type="evidence" value="ECO:0007669"/>
    <property type="project" value="UniProtKB-UniRule"/>
</dbReference>
<dbReference type="HAMAP" id="MF_01588">
    <property type="entry name" value="DNA_ligase_A"/>
    <property type="match status" value="1"/>
</dbReference>
<dbReference type="InterPro" id="IPR012340">
    <property type="entry name" value="NA-bd_OB-fold"/>
</dbReference>
<dbReference type="SMART" id="SM00278">
    <property type="entry name" value="HhH1"/>
    <property type="match status" value="3"/>
</dbReference>